<evidence type="ECO:0000313" key="1">
    <source>
        <dbReference type="EMBL" id="RLN36617.1"/>
    </source>
</evidence>
<dbReference type="PANTHER" id="PTHR13510:SF44">
    <property type="entry name" value="RABENOSYN-5"/>
    <property type="match status" value="1"/>
</dbReference>
<dbReference type="EMBL" id="MAYM02000718">
    <property type="protein sequence ID" value="RLN36617.1"/>
    <property type="molecule type" value="Genomic_DNA"/>
</dbReference>
<gene>
    <name evidence="1" type="ORF">BBI17_008831</name>
</gene>
<accession>A0A421FB23</accession>
<dbReference type="PANTHER" id="PTHR13510">
    <property type="entry name" value="FYVE-FINGER-CONTAINING RAB5 EFFECTOR PROTEIN RABENOSYN-5-RELATED"/>
    <property type="match status" value="1"/>
</dbReference>
<comment type="caution">
    <text evidence="1">The sequence shown here is derived from an EMBL/GenBank/DDBJ whole genome shotgun (WGS) entry which is preliminary data.</text>
</comment>
<dbReference type="AlphaFoldDB" id="A0A421FB23"/>
<sequence length="65" mass="7821">MAKGRFDVNPFPDVSVSEEERQQLIDLVNGYLLSYFHEYEEFAIDDKHKVNEQRWKHVKSKDNLH</sequence>
<name>A0A421FB23_9STRA</name>
<dbReference type="Proteomes" id="UP000285883">
    <property type="component" value="Unassembled WGS sequence"/>
</dbReference>
<evidence type="ECO:0000313" key="2">
    <source>
        <dbReference type="Proteomes" id="UP000285883"/>
    </source>
</evidence>
<dbReference type="InterPro" id="IPR052727">
    <property type="entry name" value="Rab4/Rab5_effector"/>
</dbReference>
<protein>
    <submittedName>
        <fullName evidence="1">Uncharacterized protein</fullName>
    </submittedName>
</protein>
<organism evidence="1 2">
    <name type="scientific">Phytophthora kernoviae</name>
    <dbReference type="NCBI Taxonomy" id="325452"/>
    <lineage>
        <taxon>Eukaryota</taxon>
        <taxon>Sar</taxon>
        <taxon>Stramenopiles</taxon>
        <taxon>Oomycota</taxon>
        <taxon>Peronosporomycetes</taxon>
        <taxon>Peronosporales</taxon>
        <taxon>Peronosporaceae</taxon>
        <taxon>Phytophthora</taxon>
    </lineage>
</organism>
<reference evidence="1 2" key="1">
    <citation type="submission" date="2018-07" db="EMBL/GenBank/DDBJ databases">
        <title>Genome sequencing of oomycete isolates from Chile give support for New Zealand origin for Phytophthora kernoviae and make available the first Nothophytophthora sp. genome.</title>
        <authorList>
            <person name="Studholme D.J."/>
            <person name="Sanfuentes E."/>
            <person name="Panda P."/>
            <person name="Hill R."/>
            <person name="Sambles C."/>
            <person name="Grant M."/>
            <person name="Williams N.M."/>
            <person name="Mcdougal R.L."/>
        </authorList>
    </citation>
    <scope>NUCLEOTIDE SEQUENCE [LARGE SCALE GENOMIC DNA]</scope>
    <source>
        <strain evidence="1">Chile2</strain>
    </source>
</reference>
<proteinExistence type="predicted"/>
<feature type="non-terminal residue" evidence="1">
    <location>
        <position position="65"/>
    </location>
</feature>